<dbReference type="Proteomes" id="UP000594261">
    <property type="component" value="Chromosome 8"/>
</dbReference>
<dbReference type="AlphaFoldDB" id="A0A7N2MCG4"/>
<dbReference type="Gramene" id="QL08p053938:mrna">
    <property type="protein sequence ID" value="QL08p053938:mrna"/>
    <property type="gene ID" value="QL08p053938"/>
</dbReference>
<sequence>MKWLGRTSSDLFSLFPVIRLNVDRLSHVASSDRLRPRTSPSPNSLLWAIVPTIAPKNSDFYLLPRRKAGRLYVSPIQWRNADLTADILPRILSRSDLPFSLLLYKALGKLFLLFFSTNTSSSPENPSAQFFINVPGLRISVTTSVRNLSLRKSLRALEIVVRILALNYLLRSEIYINEDGQLCVTHLILGYESLSRAFLDIGQSIRAGSPRLARIDVSKSRFLARDDIRPVVLLGIQNPQPVAQPLPQDNPEVAARVEEEIESSCLSLEEERDEFYFEEDIPKAPLIELSDIKGE</sequence>
<reference evidence="1" key="2">
    <citation type="submission" date="2021-01" db="UniProtKB">
        <authorList>
            <consortium name="EnsemblPlants"/>
        </authorList>
    </citation>
    <scope>IDENTIFICATION</scope>
</reference>
<dbReference type="EnsemblPlants" id="QL08p053938:mrna">
    <property type="protein sequence ID" value="QL08p053938:mrna"/>
    <property type="gene ID" value="QL08p053938"/>
</dbReference>
<reference evidence="1 2" key="1">
    <citation type="journal article" date="2016" name="G3 (Bethesda)">
        <title>First Draft Assembly and Annotation of the Genome of a California Endemic Oak Quercus lobata Nee (Fagaceae).</title>
        <authorList>
            <person name="Sork V.L."/>
            <person name="Fitz-Gibbon S.T."/>
            <person name="Puiu D."/>
            <person name="Crepeau M."/>
            <person name="Gugger P.F."/>
            <person name="Sherman R."/>
            <person name="Stevens K."/>
            <person name="Langley C.H."/>
            <person name="Pellegrini M."/>
            <person name="Salzberg S.L."/>
        </authorList>
    </citation>
    <scope>NUCLEOTIDE SEQUENCE [LARGE SCALE GENOMIC DNA]</scope>
    <source>
        <strain evidence="1 2">cv. SW786</strain>
    </source>
</reference>
<dbReference type="EMBL" id="LRBV02000008">
    <property type="status" value="NOT_ANNOTATED_CDS"/>
    <property type="molecule type" value="Genomic_DNA"/>
</dbReference>
<keyword evidence="2" id="KW-1185">Reference proteome</keyword>
<evidence type="ECO:0000313" key="2">
    <source>
        <dbReference type="Proteomes" id="UP000594261"/>
    </source>
</evidence>
<accession>A0A7N2MCG4</accession>
<name>A0A7N2MCG4_QUELO</name>
<proteinExistence type="predicted"/>
<evidence type="ECO:0000313" key="1">
    <source>
        <dbReference type="EnsemblPlants" id="QL08p053938:mrna"/>
    </source>
</evidence>
<protein>
    <submittedName>
        <fullName evidence="1">Uncharacterized protein</fullName>
    </submittedName>
</protein>
<organism evidence="1 2">
    <name type="scientific">Quercus lobata</name>
    <name type="common">Valley oak</name>
    <dbReference type="NCBI Taxonomy" id="97700"/>
    <lineage>
        <taxon>Eukaryota</taxon>
        <taxon>Viridiplantae</taxon>
        <taxon>Streptophyta</taxon>
        <taxon>Embryophyta</taxon>
        <taxon>Tracheophyta</taxon>
        <taxon>Spermatophyta</taxon>
        <taxon>Magnoliopsida</taxon>
        <taxon>eudicotyledons</taxon>
        <taxon>Gunneridae</taxon>
        <taxon>Pentapetalae</taxon>
        <taxon>rosids</taxon>
        <taxon>fabids</taxon>
        <taxon>Fagales</taxon>
        <taxon>Fagaceae</taxon>
        <taxon>Quercus</taxon>
    </lineage>
</organism>
<dbReference type="InParanoid" id="A0A7N2MCG4"/>